<dbReference type="InterPro" id="IPR004354">
    <property type="entry name" value="Meiotic_Rec114"/>
</dbReference>
<name>A0A9W9VR48_9EURO</name>
<gene>
    <name evidence="2" type="ORF">N7509_010359</name>
</gene>
<proteinExistence type="predicted"/>
<feature type="compositionally biased region" description="Polar residues" evidence="1">
    <location>
        <begin position="307"/>
        <end position="319"/>
    </location>
</feature>
<feature type="compositionally biased region" description="Polar residues" evidence="1">
    <location>
        <begin position="288"/>
        <end position="300"/>
    </location>
</feature>
<dbReference type="GO" id="GO:0007131">
    <property type="term" value="P:reciprocal meiotic recombination"/>
    <property type="evidence" value="ECO:0007669"/>
    <property type="project" value="InterPro"/>
</dbReference>
<dbReference type="GeneID" id="81373976"/>
<comment type="caution">
    <text evidence="2">The sequence shown here is derived from an EMBL/GenBank/DDBJ whole genome shotgun (WGS) entry which is preliminary data.</text>
</comment>
<accession>A0A9W9VR48</accession>
<dbReference type="Pfam" id="PF03525">
    <property type="entry name" value="Meiotic_rec114"/>
    <property type="match status" value="1"/>
</dbReference>
<evidence type="ECO:0000313" key="3">
    <source>
        <dbReference type="Proteomes" id="UP001147747"/>
    </source>
</evidence>
<feature type="region of interest" description="Disordered" evidence="1">
    <location>
        <begin position="252"/>
        <end position="349"/>
    </location>
</feature>
<reference evidence="2" key="1">
    <citation type="submission" date="2022-12" db="EMBL/GenBank/DDBJ databases">
        <authorList>
            <person name="Petersen C."/>
        </authorList>
    </citation>
    <scope>NUCLEOTIDE SEQUENCE</scope>
    <source>
        <strain evidence="2">IBT 29677</strain>
    </source>
</reference>
<dbReference type="Proteomes" id="UP001147747">
    <property type="component" value="Unassembled WGS sequence"/>
</dbReference>
<reference evidence="2" key="2">
    <citation type="journal article" date="2023" name="IMA Fungus">
        <title>Comparative genomic study of the Penicillium genus elucidates a diverse pangenome and 15 lateral gene transfer events.</title>
        <authorList>
            <person name="Petersen C."/>
            <person name="Sorensen T."/>
            <person name="Nielsen M.R."/>
            <person name="Sondergaard T.E."/>
            <person name="Sorensen J.L."/>
            <person name="Fitzpatrick D.A."/>
            <person name="Frisvad J.C."/>
            <person name="Nielsen K.L."/>
        </authorList>
    </citation>
    <scope>NUCLEOTIDE SEQUENCE</scope>
    <source>
        <strain evidence="2">IBT 29677</strain>
    </source>
</reference>
<sequence length="439" mass="48758">MQQSKFRQEYSSGTRLSLAKFSYTTTPIDHPGPLSWSHLNGNGDLVCIFDKFAATGSASSKLIMKVIRNDSVLEQIDIARLVQSNASQNGSVSKSPFAVVIKSPCLAVKYPQNGSIRRFQLKFLADRDFYTALSLLCEINCPITEGNATAVQQPPRRLPSSSSWASFQAPTIIWKNGNTAMTPESNATGPFHEMAQGPAGTMLPTDQELGPTRPMLHIPSIEQSAGLVQQAAYTETSSRPTTTQGYHDIQKLNQVLPPKRDLPFLKPGTKRKRTESTNEPAAEKPKSSRVSQLANQANRNTLERSDTIMSDASSQSLVPTQPYPEPMEPVSTQPYSQRDKENQVQSQRPTERIATTVYTAVSRNSTSNNIQVRRSQSPTQHAVPISIEKQLSAYLSSPNPERVEFLENWMCELINDDSFMTLCQDVEATWRRFAFGIKK</sequence>
<organism evidence="2 3">
    <name type="scientific">Penicillium cosmopolitanum</name>
    <dbReference type="NCBI Taxonomy" id="1131564"/>
    <lineage>
        <taxon>Eukaryota</taxon>
        <taxon>Fungi</taxon>
        <taxon>Dikarya</taxon>
        <taxon>Ascomycota</taxon>
        <taxon>Pezizomycotina</taxon>
        <taxon>Eurotiomycetes</taxon>
        <taxon>Eurotiomycetidae</taxon>
        <taxon>Eurotiales</taxon>
        <taxon>Aspergillaceae</taxon>
        <taxon>Penicillium</taxon>
    </lineage>
</organism>
<evidence type="ECO:0000256" key="1">
    <source>
        <dbReference type="SAM" id="MobiDB-lite"/>
    </source>
</evidence>
<protein>
    <submittedName>
        <fullName evidence="2">Uncharacterized protein</fullName>
    </submittedName>
</protein>
<dbReference type="OrthoDB" id="5360255at2759"/>
<dbReference type="RefSeq" id="XP_056485616.1">
    <property type="nucleotide sequence ID" value="XM_056634996.1"/>
</dbReference>
<dbReference type="AlphaFoldDB" id="A0A9W9VR48"/>
<keyword evidence="3" id="KW-1185">Reference proteome</keyword>
<dbReference type="EMBL" id="JAPZBU010000009">
    <property type="protein sequence ID" value="KAJ5387818.1"/>
    <property type="molecule type" value="Genomic_DNA"/>
</dbReference>
<evidence type="ECO:0000313" key="2">
    <source>
        <dbReference type="EMBL" id="KAJ5387818.1"/>
    </source>
</evidence>